<keyword evidence="6" id="KW-1185">Reference proteome</keyword>
<dbReference type="Pfam" id="PF00501">
    <property type="entry name" value="AMP-binding"/>
    <property type="match status" value="1"/>
</dbReference>
<protein>
    <submittedName>
        <fullName evidence="5">AMP-binding protein</fullName>
    </submittedName>
</protein>
<keyword evidence="2" id="KW-0436">Ligase</keyword>
<proteinExistence type="inferred from homology"/>
<dbReference type="PROSITE" id="PS00455">
    <property type="entry name" value="AMP_BINDING"/>
    <property type="match status" value="1"/>
</dbReference>
<dbReference type="Gene3D" id="3.30.300.30">
    <property type="match status" value="1"/>
</dbReference>
<evidence type="ECO:0000313" key="6">
    <source>
        <dbReference type="Proteomes" id="UP001284601"/>
    </source>
</evidence>
<dbReference type="SUPFAM" id="SSF56801">
    <property type="entry name" value="Acetyl-CoA synthetase-like"/>
    <property type="match status" value="1"/>
</dbReference>
<dbReference type="InterPro" id="IPR000873">
    <property type="entry name" value="AMP-dep_synth/lig_dom"/>
</dbReference>
<evidence type="ECO:0000256" key="2">
    <source>
        <dbReference type="ARBA" id="ARBA00022598"/>
    </source>
</evidence>
<dbReference type="EMBL" id="JAWSTH010000040">
    <property type="protein sequence ID" value="MDW5595791.1"/>
    <property type="molecule type" value="Genomic_DNA"/>
</dbReference>
<accession>A0ABU4HR39</accession>
<comment type="caution">
    <text evidence="5">The sequence shown here is derived from an EMBL/GenBank/DDBJ whole genome shotgun (WGS) entry which is preliminary data.</text>
</comment>
<sequence>MPSTIGELLSAVAAAAPSRPAVTCGERTVTRAQLEAQANRLAHAYAARGVRQGDVVTVALPNGIEFFEACYAIWKLGATPAPVSARLPERELREVVALADAALVVGVAAAAVPDRASVPAGFAPDAAYGDEPPPRAVSPAWKIIGSGGSTGRPKLIVTTSSSELDLTPYTSVFRLSGEQVQLVPGPLYHNGPFSVGIVGPLLGQHVVVLPRFDAAAALEAIARHRVGFAFLVPTMMLRMLRLLDAAPGAHDLSSIEVLWHGGGPCPPWLKERWIELIGAGRLFEMYGGTEAQAFTMIDGVDWLAHRGSVGRPVFGEIKAVGGDGREVAPGEVGELLLRRPAGTPETYRYIGAASRTLPGGWESLGDMGAFDEQGWLFLADRQLDMLLVGGVNVYPAEVEAAVLEHPRVLSCAVVGLPDDELGQRVHAVVEADGELEEEALRAFAAERLVRYKVPRSFRFVAESLRDDAGKVRRSAVRERELALLPLAASDSIDREGSR</sequence>
<dbReference type="Proteomes" id="UP001284601">
    <property type="component" value="Unassembled WGS sequence"/>
</dbReference>
<evidence type="ECO:0000313" key="5">
    <source>
        <dbReference type="EMBL" id="MDW5595791.1"/>
    </source>
</evidence>
<dbReference type="InterPro" id="IPR042099">
    <property type="entry name" value="ANL_N_sf"/>
</dbReference>
<evidence type="ECO:0000256" key="1">
    <source>
        <dbReference type="ARBA" id="ARBA00006432"/>
    </source>
</evidence>
<evidence type="ECO:0000259" key="3">
    <source>
        <dbReference type="Pfam" id="PF00501"/>
    </source>
</evidence>
<dbReference type="InterPro" id="IPR020845">
    <property type="entry name" value="AMP-binding_CS"/>
</dbReference>
<evidence type="ECO:0000259" key="4">
    <source>
        <dbReference type="Pfam" id="PF13193"/>
    </source>
</evidence>
<name>A0ABU4HR39_9ACTN</name>
<dbReference type="InterPro" id="IPR025110">
    <property type="entry name" value="AMP-bd_C"/>
</dbReference>
<dbReference type="RefSeq" id="WP_318598129.1">
    <property type="nucleotide sequence ID" value="NZ_JAWSTH010000040.1"/>
</dbReference>
<dbReference type="Pfam" id="PF13193">
    <property type="entry name" value="AMP-binding_C"/>
    <property type="match status" value="1"/>
</dbReference>
<dbReference type="PANTHER" id="PTHR43201:SF5">
    <property type="entry name" value="MEDIUM-CHAIN ACYL-COA LIGASE ACSF2, MITOCHONDRIAL"/>
    <property type="match status" value="1"/>
</dbReference>
<comment type="similarity">
    <text evidence="1">Belongs to the ATP-dependent AMP-binding enzyme family.</text>
</comment>
<organism evidence="5 6">
    <name type="scientific">Conexibacter stalactiti</name>
    <dbReference type="NCBI Taxonomy" id="1940611"/>
    <lineage>
        <taxon>Bacteria</taxon>
        <taxon>Bacillati</taxon>
        <taxon>Actinomycetota</taxon>
        <taxon>Thermoleophilia</taxon>
        <taxon>Solirubrobacterales</taxon>
        <taxon>Conexibacteraceae</taxon>
        <taxon>Conexibacter</taxon>
    </lineage>
</organism>
<reference evidence="6" key="1">
    <citation type="submission" date="2023-07" db="EMBL/GenBank/DDBJ databases">
        <title>Conexibacter stalactiti sp. nov., isolated from stalactites in a lava cave and emended description of the genus Conexibacter.</title>
        <authorList>
            <person name="Lee S.D."/>
        </authorList>
    </citation>
    <scope>NUCLEOTIDE SEQUENCE [LARGE SCALE GENOMIC DNA]</scope>
    <source>
        <strain evidence="6">KCTC 39840</strain>
    </source>
</reference>
<dbReference type="InterPro" id="IPR045851">
    <property type="entry name" value="AMP-bd_C_sf"/>
</dbReference>
<dbReference type="Gene3D" id="3.40.50.12780">
    <property type="entry name" value="N-terminal domain of ligase-like"/>
    <property type="match status" value="1"/>
</dbReference>
<gene>
    <name evidence="5" type="ORF">R7226_15695</name>
</gene>
<dbReference type="PANTHER" id="PTHR43201">
    <property type="entry name" value="ACYL-COA SYNTHETASE"/>
    <property type="match status" value="1"/>
</dbReference>
<feature type="domain" description="AMP-binding enzyme C-terminal" evidence="4">
    <location>
        <begin position="397"/>
        <end position="464"/>
    </location>
</feature>
<feature type="domain" description="AMP-dependent synthetase/ligase" evidence="3">
    <location>
        <begin position="11"/>
        <end position="341"/>
    </location>
</feature>